<keyword evidence="4" id="KW-0378">Hydrolase</keyword>
<keyword evidence="2" id="KW-0547">Nucleotide-binding</keyword>
<reference evidence="11 12" key="1">
    <citation type="journal article" date="2021" name="Elife">
        <title>Chloroplast acquisition without the gene transfer in kleptoplastic sea slugs, Plakobranchus ocellatus.</title>
        <authorList>
            <person name="Maeda T."/>
            <person name="Takahashi S."/>
            <person name="Yoshida T."/>
            <person name="Shimamura S."/>
            <person name="Takaki Y."/>
            <person name="Nagai Y."/>
            <person name="Toyoda A."/>
            <person name="Suzuki Y."/>
            <person name="Arimoto A."/>
            <person name="Ishii H."/>
            <person name="Satoh N."/>
            <person name="Nishiyama T."/>
            <person name="Hasebe M."/>
            <person name="Maruyama T."/>
            <person name="Minagawa J."/>
            <person name="Obokata J."/>
            <person name="Shigenobu S."/>
        </authorList>
    </citation>
    <scope>NUCLEOTIDE SEQUENCE [LARGE SCALE GENOMIC DNA]</scope>
</reference>
<keyword evidence="12" id="KW-1185">Reference proteome</keyword>
<feature type="region of interest" description="Disordered" evidence="9">
    <location>
        <begin position="1"/>
        <end position="32"/>
    </location>
</feature>
<dbReference type="InterPro" id="IPR011545">
    <property type="entry name" value="DEAD/DEAH_box_helicase_dom"/>
</dbReference>
<evidence type="ECO:0000256" key="3">
    <source>
        <dbReference type="ARBA" id="ARBA00022763"/>
    </source>
</evidence>
<keyword evidence="6" id="KW-0067">ATP-binding</keyword>
<evidence type="ECO:0000256" key="2">
    <source>
        <dbReference type="ARBA" id="ARBA00022741"/>
    </source>
</evidence>
<dbReference type="CDD" id="cd18026">
    <property type="entry name" value="DEXHc_POLQ-like"/>
    <property type="match status" value="1"/>
</dbReference>
<comment type="caution">
    <text evidence="11">The sequence shown here is derived from an EMBL/GenBank/DDBJ whole genome shotgun (WGS) entry which is preliminary data.</text>
</comment>
<evidence type="ECO:0000313" key="12">
    <source>
        <dbReference type="Proteomes" id="UP000762676"/>
    </source>
</evidence>
<dbReference type="InterPro" id="IPR050474">
    <property type="entry name" value="Hel308_SKI2-like"/>
</dbReference>
<proteinExistence type="predicted"/>
<evidence type="ECO:0000256" key="1">
    <source>
        <dbReference type="ARBA" id="ARBA00004123"/>
    </source>
</evidence>
<organism evidence="11 12">
    <name type="scientific">Elysia marginata</name>
    <dbReference type="NCBI Taxonomy" id="1093978"/>
    <lineage>
        <taxon>Eukaryota</taxon>
        <taxon>Metazoa</taxon>
        <taxon>Spiralia</taxon>
        <taxon>Lophotrochozoa</taxon>
        <taxon>Mollusca</taxon>
        <taxon>Gastropoda</taxon>
        <taxon>Heterobranchia</taxon>
        <taxon>Euthyneura</taxon>
        <taxon>Panpulmonata</taxon>
        <taxon>Sacoglossa</taxon>
        <taxon>Placobranchoidea</taxon>
        <taxon>Plakobranchidae</taxon>
        <taxon>Elysia</taxon>
    </lineage>
</organism>
<dbReference type="PANTHER" id="PTHR47961">
    <property type="entry name" value="DNA POLYMERASE THETA, PUTATIVE (AFU_ORTHOLOGUE AFUA_1G05260)-RELATED"/>
    <property type="match status" value="1"/>
</dbReference>
<dbReference type="Pfam" id="PF00270">
    <property type="entry name" value="DEAD"/>
    <property type="match status" value="1"/>
</dbReference>
<evidence type="ECO:0000259" key="10">
    <source>
        <dbReference type="PROSITE" id="PS51192"/>
    </source>
</evidence>
<dbReference type="InterPro" id="IPR027417">
    <property type="entry name" value="P-loop_NTPase"/>
</dbReference>
<dbReference type="GO" id="GO:0003676">
    <property type="term" value="F:nucleic acid binding"/>
    <property type="evidence" value="ECO:0007669"/>
    <property type="project" value="InterPro"/>
</dbReference>
<dbReference type="FunFam" id="3.40.50.300:FF:000813">
    <property type="entry name" value="helicase POLQ-like isoform X1"/>
    <property type="match status" value="1"/>
</dbReference>
<comment type="subcellular location">
    <subcellularLocation>
        <location evidence="1">Nucleus</location>
    </subcellularLocation>
</comment>
<evidence type="ECO:0000313" key="11">
    <source>
        <dbReference type="EMBL" id="GFR76983.1"/>
    </source>
</evidence>
<dbReference type="InterPro" id="IPR014001">
    <property type="entry name" value="Helicase_ATP-bd"/>
</dbReference>
<evidence type="ECO:0000256" key="4">
    <source>
        <dbReference type="ARBA" id="ARBA00022801"/>
    </source>
</evidence>
<evidence type="ECO:0000256" key="8">
    <source>
        <dbReference type="ARBA" id="ARBA00023242"/>
    </source>
</evidence>
<evidence type="ECO:0000256" key="7">
    <source>
        <dbReference type="ARBA" id="ARBA00023204"/>
    </source>
</evidence>
<evidence type="ECO:0000256" key="9">
    <source>
        <dbReference type="SAM" id="MobiDB-lite"/>
    </source>
</evidence>
<protein>
    <submittedName>
        <fullName evidence="11">Helicase POLQ-like protein</fullName>
    </submittedName>
</protein>
<sequence length="423" mass="46600">MTKDDKYSEATNYSSSGIHQVSPSAALSTRSSYNSIETAGSSTIPCYSSNSSKSSNLKHTEPGKSQMTVCGDDHFDFSAHNESDLALAALDDEHLVYQCDRLSGNANCKPHLDSPLSFSPEQDLFTDDTGIIVAKTYAESHESSLNDSLSEVFFRTVEKGTGNLQKNKKLESNVQTVEEFTKPQRLECEGSVVETANFTLTSSRKTGCHDHQTSSSVNNGLGLKQRFKQRLKTNAGINTVHKKVEDNLRKEGIAQAQLEASQIRKGGTSVDIGPFYGLPAEVERLLQASRGISKLYDWQEECLQLEPLKAGRNLIYSLPTSGGKTLVAEILIMRELLCHQRDALFVLPFVSIVQEKVQSIAEFAVQLGFIVEEYAGSKGRFPPVRRREKKSLYIATIEKAHSLVNSLIETERIGALGLIVVDE</sequence>
<dbReference type="PANTHER" id="PTHR47961:SF12">
    <property type="entry name" value="HELICASE POLQ-LIKE"/>
    <property type="match status" value="1"/>
</dbReference>
<accession>A0AAV4FW88</accession>
<feature type="domain" description="Helicase ATP-binding" evidence="10">
    <location>
        <begin position="305"/>
        <end position="423"/>
    </location>
</feature>
<keyword evidence="8" id="KW-0539">Nucleus</keyword>
<feature type="compositionally biased region" description="Polar residues" evidence="9">
    <location>
        <begin position="9"/>
        <end position="32"/>
    </location>
</feature>
<dbReference type="Gene3D" id="3.40.50.300">
    <property type="entry name" value="P-loop containing nucleotide triphosphate hydrolases"/>
    <property type="match status" value="1"/>
</dbReference>
<keyword evidence="3" id="KW-0227">DNA damage</keyword>
<gene>
    <name evidence="11" type="ORF">ElyMa_005813300</name>
</gene>
<dbReference type="EMBL" id="BMAT01011672">
    <property type="protein sequence ID" value="GFR76983.1"/>
    <property type="molecule type" value="Genomic_DNA"/>
</dbReference>
<keyword evidence="5 11" id="KW-0347">Helicase</keyword>
<dbReference type="PROSITE" id="PS51192">
    <property type="entry name" value="HELICASE_ATP_BIND_1"/>
    <property type="match status" value="1"/>
</dbReference>
<evidence type="ECO:0000256" key="5">
    <source>
        <dbReference type="ARBA" id="ARBA00022806"/>
    </source>
</evidence>
<dbReference type="GO" id="GO:0005634">
    <property type="term" value="C:nucleus"/>
    <property type="evidence" value="ECO:0007669"/>
    <property type="project" value="UniProtKB-SubCell"/>
</dbReference>
<dbReference type="Proteomes" id="UP000762676">
    <property type="component" value="Unassembled WGS sequence"/>
</dbReference>
<dbReference type="GO" id="GO:0004386">
    <property type="term" value="F:helicase activity"/>
    <property type="evidence" value="ECO:0007669"/>
    <property type="project" value="UniProtKB-KW"/>
</dbReference>
<keyword evidence="7" id="KW-0234">DNA repair</keyword>
<evidence type="ECO:0000256" key="6">
    <source>
        <dbReference type="ARBA" id="ARBA00022840"/>
    </source>
</evidence>
<feature type="non-terminal residue" evidence="11">
    <location>
        <position position="423"/>
    </location>
</feature>
<dbReference type="AlphaFoldDB" id="A0AAV4FW88"/>
<name>A0AAV4FW88_9GAST</name>
<dbReference type="GO" id="GO:0006281">
    <property type="term" value="P:DNA repair"/>
    <property type="evidence" value="ECO:0007669"/>
    <property type="project" value="UniProtKB-KW"/>
</dbReference>
<dbReference type="GO" id="GO:0005524">
    <property type="term" value="F:ATP binding"/>
    <property type="evidence" value="ECO:0007669"/>
    <property type="project" value="UniProtKB-KW"/>
</dbReference>
<dbReference type="GO" id="GO:0016787">
    <property type="term" value="F:hydrolase activity"/>
    <property type="evidence" value="ECO:0007669"/>
    <property type="project" value="UniProtKB-KW"/>
</dbReference>
<dbReference type="SUPFAM" id="SSF52540">
    <property type="entry name" value="P-loop containing nucleoside triphosphate hydrolases"/>
    <property type="match status" value="1"/>
</dbReference>